<dbReference type="Proteomes" id="UP000334380">
    <property type="component" value="Unassembled WGS sequence"/>
</dbReference>
<evidence type="ECO:0000313" key="2">
    <source>
        <dbReference type="Proteomes" id="UP000334380"/>
    </source>
</evidence>
<dbReference type="AlphaFoldDB" id="A0A5E4UXQ6"/>
<name>A0A5E4UXQ6_9BURK</name>
<dbReference type="EMBL" id="CABPRU010000004">
    <property type="protein sequence ID" value="VVE04686.1"/>
    <property type="molecule type" value="Genomic_DNA"/>
</dbReference>
<dbReference type="OrthoDB" id="9133547at2"/>
<protein>
    <submittedName>
        <fullName evidence="1">Uncharacterized protein</fullName>
    </submittedName>
</protein>
<dbReference type="RefSeq" id="WP_150612930.1">
    <property type="nucleotide sequence ID" value="NZ_CABPRU010000004.1"/>
</dbReference>
<accession>A0A5E4UXQ6</accession>
<sequence length="96" mass="10747">MKDIEREIDKLWKRINRMQAQVDAMATVVHAALPLLQDSSTFAAVLRDTLDARMSNRLCGGVDEDFVAEYVSCLRTILPKQLSATLTQAGQMHSQI</sequence>
<organism evidence="1 2">
    <name type="scientific">Pandoraea terrigena</name>
    <dbReference type="NCBI Taxonomy" id="2508292"/>
    <lineage>
        <taxon>Bacteria</taxon>
        <taxon>Pseudomonadati</taxon>
        <taxon>Pseudomonadota</taxon>
        <taxon>Betaproteobacteria</taxon>
        <taxon>Burkholderiales</taxon>
        <taxon>Burkholderiaceae</taxon>
        <taxon>Pandoraea</taxon>
    </lineage>
</organism>
<proteinExistence type="predicted"/>
<reference evidence="1 2" key="1">
    <citation type="submission" date="2019-08" db="EMBL/GenBank/DDBJ databases">
        <authorList>
            <person name="Peeters C."/>
        </authorList>
    </citation>
    <scope>NUCLEOTIDE SEQUENCE [LARGE SCALE GENOMIC DNA]</scope>
    <source>
        <strain evidence="1 2">LMG 31013</strain>
    </source>
</reference>
<evidence type="ECO:0000313" key="1">
    <source>
        <dbReference type="EMBL" id="VVE04686.1"/>
    </source>
</evidence>
<keyword evidence="2" id="KW-1185">Reference proteome</keyword>
<gene>
    <name evidence="1" type="ORF">PTE31013_02325</name>
</gene>